<evidence type="ECO:0000256" key="1">
    <source>
        <dbReference type="SAM" id="MobiDB-lite"/>
    </source>
</evidence>
<organism evidence="3 4">
    <name type="scientific">Rhodocollybia butyracea</name>
    <dbReference type="NCBI Taxonomy" id="206335"/>
    <lineage>
        <taxon>Eukaryota</taxon>
        <taxon>Fungi</taxon>
        <taxon>Dikarya</taxon>
        <taxon>Basidiomycota</taxon>
        <taxon>Agaricomycotina</taxon>
        <taxon>Agaricomycetes</taxon>
        <taxon>Agaricomycetidae</taxon>
        <taxon>Agaricales</taxon>
        <taxon>Marasmiineae</taxon>
        <taxon>Omphalotaceae</taxon>
        <taxon>Rhodocollybia</taxon>
    </lineage>
</organism>
<dbReference type="AlphaFoldDB" id="A0A9P5Q548"/>
<evidence type="ECO:0000313" key="3">
    <source>
        <dbReference type="EMBL" id="KAF9074262.1"/>
    </source>
</evidence>
<proteinExistence type="predicted"/>
<keyword evidence="4" id="KW-1185">Reference proteome</keyword>
<dbReference type="Proteomes" id="UP000772434">
    <property type="component" value="Unassembled WGS sequence"/>
</dbReference>
<feature type="region of interest" description="Disordered" evidence="1">
    <location>
        <begin position="108"/>
        <end position="129"/>
    </location>
</feature>
<name>A0A9P5Q548_9AGAR</name>
<sequence length="129" mass="13690">MRFSTLIATTAIVFTAFSTAAYIPARGSLDNGCPGENDVDVEVRIDVPGRSDNPIHTLSRRAQSVVCGTAYPQCIGHYKCSKSGKISEQKDANPPPECAGRCWCAEPPAPKVSKPIVKGGQDPSYAHGV</sequence>
<feature type="chain" id="PRO_5040471978" evidence="2">
    <location>
        <begin position="21"/>
        <end position="129"/>
    </location>
</feature>
<evidence type="ECO:0000256" key="2">
    <source>
        <dbReference type="SAM" id="SignalP"/>
    </source>
</evidence>
<evidence type="ECO:0000313" key="4">
    <source>
        <dbReference type="Proteomes" id="UP000772434"/>
    </source>
</evidence>
<gene>
    <name evidence="3" type="ORF">BDP27DRAFT_1416560</name>
</gene>
<feature type="signal peptide" evidence="2">
    <location>
        <begin position="1"/>
        <end position="20"/>
    </location>
</feature>
<reference evidence="3" key="1">
    <citation type="submission" date="2020-11" db="EMBL/GenBank/DDBJ databases">
        <authorList>
            <consortium name="DOE Joint Genome Institute"/>
            <person name="Ahrendt S."/>
            <person name="Riley R."/>
            <person name="Andreopoulos W."/>
            <person name="Labutti K."/>
            <person name="Pangilinan J."/>
            <person name="Ruiz-Duenas F.J."/>
            <person name="Barrasa J.M."/>
            <person name="Sanchez-Garcia M."/>
            <person name="Camarero S."/>
            <person name="Miyauchi S."/>
            <person name="Serrano A."/>
            <person name="Linde D."/>
            <person name="Babiker R."/>
            <person name="Drula E."/>
            <person name="Ayuso-Fernandez I."/>
            <person name="Pacheco R."/>
            <person name="Padilla G."/>
            <person name="Ferreira P."/>
            <person name="Barriuso J."/>
            <person name="Kellner H."/>
            <person name="Castanera R."/>
            <person name="Alfaro M."/>
            <person name="Ramirez L."/>
            <person name="Pisabarro A.G."/>
            <person name="Kuo A."/>
            <person name="Tritt A."/>
            <person name="Lipzen A."/>
            <person name="He G."/>
            <person name="Yan M."/>
            <person name="Ng V."/>
            <person name="Cullen D."/>
            <person name="Martin F."/>
            <person name="Rosso M.-N."/>
            <person name="Henrissat B."/>
            <person name="Hibbett D."/>
            <person name="Martinez A.T."/>
            <person name="Grigoriev I.V."/>
        </authorList>
    </citation>
    <scope>NUCLEOTIDE SEQUENCE</scope>
    <source>
        <strain evidence="3">AH 40177</strain>
    </source>
</reference>
<keyword evidence="2" id="KW-0732">Signal</keyword>
<protein>
    <submittedName>
        <fullName evidence="3">Uncharacterized protein</fullName>
    </submittedName>
</protein>
<comment type="caution">
    <text evidence="3">The sequence shown here is derived from an EMBL/GenBank/DDBJ whole genome shotgun (WGS) entry which is preliminary data.</text>
</comment>
<dbReference type="EMBL" id="JADNRY010000014">
    <property type="protein sequence ID" value="KAF9074262.1"/>
    <property type="molecule type" value="Genomic_DNA"/>
</dbReference>
<accession>A0A9P5Q548</accession>